<feature type="compositionally biased region" description="Polar residues" evidence="1">
    <location>
        <begin position="59"/>
        <end position="70"/>
    </location>
</feature>
<organism evidence="2 3">
    <name type="scientific">Rahnella laticis</name>
    <dbReference type="NCBI Taxonomy" id="2787622"/>
    <lineage>
        <taxon>Bacteria</taxon>
        <taxon>Pseudomonadati</taxon>
        <taxon>Pseudomonadota</taxon>
        <taxon>Gammaproteobacteria</taxon>
        <taxon>Enterobacterales</taxon>
        <taxon>Yersiniaceae</taxon>
        <taxon>Rahnella</taxon>
    </lineage>
</organism>
<reference evidence="2 3" key="1">
    <citation type="submission" date="2020-11" db="EMBL/GenBank/DDBJ databases">
        <title>Taxonomic investigation of Rahnella strains.</title>
        <authorList>
            <person name="Lee S.D."/>
        </authorList>
    </citation>
    <scope>NUCLEOTIDE SEQUENCE [LARGE SCALE GENOMIC DNA]</scope>
    <source>
        <strain evidence="2 3">SAP-17</strain>
    </source>
</reference>
<evidence type="ECO:0000313" key="2">
    <source>
        <dbReference type="EMBL" id="MBF7980803.1"/>
    </source>
</evidence>
<dbReference type="EMBL" id="JADOBI010000006">
    <property type="protein sequence ID" value="MBF7980803.1"/>
    <property type="molecule type" value="Genomic_DNA"/>
</dbReference>
<comment type="caution">
    <text evidence="2">The sequence shown here is derived from an EMBL/GenBank/DDBJ whole genome shotgun (WGS) entry which is preliminary data.</text>
</comment>
<feature type="compositionally biased region" description="Polar residues" evidence="1">
    <location>
        <begin position="77"/>
        <end position="90"/>
    </location>
</feature>
<feature type="region of interest" description="Disordered" evidence="1">
    <location>
        <begin position="186"/>
        <end position="275"/>
    </location>
</feature>
<sequence>MNKYDDIKRFMDKTKLEKLDYKELNEKSTGESITGSMNQWTLIKQVSASEDPAGPLDNGRTTQPTPQSISADEFSLAASQPVSEPSFTQSPVNQPQQPLPQAAAAQPVQQNQATPMSSEVPPPAAGFGLLDALRETLPPVPPQPAPVQAAQPGKHQPVHTAPTFHAQSVIPDNGGSLLDSLRKVMPESAARPAPVQPAPVHTPAPVQQAAPVRSQPVQPAAPAYQPAPVHKPAPANAYTTSTAPATPASPASADANQRFKQMFKQRAPQPASAYLHRDTPLQPLLEMIASCR</sequence>
<keyword evidence="3" id="KW-1185">Reference proteome</keyword>
<dbReference type="RefSeq" id="WP_195814876.1">
    <property type="nucleotide sequence ID" value="NZ_JADOBI010000006.1"/>
</dbReference>
<protein>
    <submittedName>
        <fullName evidence="2">Cellulose biosynthesis protein BcsO</fullName>
    </submittedName>
</protein>
<feature type="region of interest" description="Disordered" evidence="1">
    <location>
        <begin position="43"/>
        <end position="159"/>
    </location>
</feature>
<accession>A0ABS0E6S2</accession>
<gene>
    <name evidence="2" type="primary">bcsO</name>
    <name evidence="2" type="ORF">IV433_15415</name>
</gene>
<evidence type="ECO:0000256" key="1">
    <source>
        <dbReference type="SAM" id="MobiDB-lite"/>
    </source>
</evidence>
<feature type="compositionally biased region" description="Low complexity" evidence="1">
    <location>
        <begin position="215"/>
        <end position="255"/>
    </location>
</feature>
<proteinExistence type="predicted"/>
<feature type="compositionally biased region" description="Low complexity" evidence="1">
    <location>
        <begin position="91"/>
        <end position="113"/>
    </location>
</feature>
<evidence type="ECO:0000313" key="3">
    <source>
        <dbReference type="Proteomes" id="UP000636811"/>
    </source>
</evidence>
<dbReference type="Proteomes" id="UP000636811">
    <property type="component" value="Unassembled WGS sequence"/>
</dbReference>
<name>A0ABS0E6S2_9GAMM</name>